<evidence type="ECO:0000313" key="2">
    <source>
        <dbReference type="EMBL" id="KKP02816.1"/>
    </source>
</evidence>
<feature type="region of interest" description="Disordered" evidence="1">
    <location>
        <begin position="66"/>
        <end position="113"/>
    </location>
</feature>
<feature type="compositionally biased region" description="Basic and acidic residues" evidence="1">
    <location>
        <begin position="84"/>
        <end position="113"/>
    </location>
</feature>
<dbReference type="OMA" id="HNQIRYI"/>
<dbReference type="EMBL" id="JOKZ01000135">
    <property type="protein sequence ID" value="KKP02816.1"/>
    <property type="molecule type" value="Genomic_DNA"/>
</dbReference>
<sequence>MVGAAQYLDEEIDWVLSAVVGKKKQSYIQTNFKDKFGRSLNHNQIRYIKNKYGKDPRFNPLVNTRAPRIATSPKPGDPGEQEGEDYKGNEIDIGSPREDGPSVNIEKRQDESKEGAVAMIRAKRKRGVEDSGSGRPRFIKKIIGPQRPQLQRDRISKTVEYETPPRQWDTLDLQLSTSHVHSASTPPTSLGLGYHDSPYPYTEAHDGTQQPMLTQFHNISASVGWTPSMPLSTWKTDSPVFTSVSHNRNPSALTYPVSAMEQFYCHPAEQTHPLPQRPTIQYQPQLVQPPSISSFSPHIPNITPYPYHSYQDQQYHQPSQREQHLQFRLEAPENPDFSNFALSEVEGHPSLDTLSGVPSFQEMPIEPASSQGVVAELPTLNLAAGDVHEHQ</sequence>
<protein>
    <submittedName>
        <fullName evidence="2">Uncharacterized protein</fullName>
    </submittedName>
</protein>
<proteinExistence type="predicted"/>
<reference evidence="3" key="1">
    <citation type="journal article" date="2015" name="Genome Announc.">
        <title>Draft whole-genome sequence of the biocontrol agent Trichoderma harzianum T6776.</title>
        <authorList>
            <person name="Baroncelli R."/>
            <person name="Piaggeschi G."/>
            <person name="Fiorini L."/>
            <person name="Bertolini E."/>
            <person name="Zapparata A."/>
            <person name="Pe M.E."/>
            <person name="Sarrocco S."/>
            <person name="Vannacci G."/>
        </authorList>
    </citation>
    <scope>NUCLEOTIDE SEQUENCE [LARGE SCALE GENOMIC DNA]</scope>
    <source>
        <strain evidence="3">T6776</strain>
    </source>
</reference>
<organism evidence="2 3">
    <name type="scientific">Trichoderma harzianum</name>
    <name type="common">Hypocrea lixii</name>
    <dbReference type="NCBI Taxonomy" id="5544"/>
    <lineage>
        <taxon>Eukaryota</taxon>
        <taxon>Fungi</taxon>
        <taxon>Dikarya</taxon>
        <taxon>Ascomycota</taxon>
        <taxon>Pezizomycotina</taxon>
        <taxon>Sordariomycetes</taxon>
        <taxon>Hypocreomycetidae</taxon>
        <taxon>Hypocreales</taxon>
        <taxon>Hypocreaceae</taxon>
        <taxon>Trichoderma</taxon>
    </lineage>
</organism>
<name>A0A0F9XCJ2_TRIHA</name>
<dbReference type="AlphaFoldDB" id="A0A0F9XCJ2"/>
<dbReference type="Proteomes" id="UP000034112">
    <property type="component" value="Unassembled WGS sequence"/>
</dbReference>
<comment type="caution">
    <text evidence="2">The sequence shown here is derived from an EMBL/GenBank/DDBJ whole genome shotgun (WGS) entry which is preliminary data.</text>
</comment>
<evidence type="ECO:0000256" key="1">
    <source>
        <dbReference type="SAM" id="MobiDB-lite"/>
    </source>
</evidence>
<dbReference type="OrthoDB" id="4736382at2759"/>
<gene>
    <name evidence="2" type="ORF">THAR02_05095</name>
</gene>
<accession>A0A0F9XCJ2</accession>
<evidence type="ECO:0000313" key="3">
    <source>
        <dbReference type="Proteomes" id="UP000034112"/>
    </source>
</evidence>